<keyword evidence="3" id="KW-1185">Reference proteome</keyword>
<dbReference type="AlphaFoldDB" id="A0AAE0P3G8"/>
<accession>A0AAE0P3G8</accession>
<name>A0AAE0P3G8_SORBR</name>
<sequence length="108" mass="11684">MQFAASLSTLSLSAQPNQLLAPFPVGSHTASDWLPVCNPGLPCENPAASRQGIRPVKRQGERRLEGLRVEEASMGVMVGDFWNSQLLPTTSTEGRDMDIGDMISQNSK</sequence>
<comment type="caution">
    <text evidence="2">The sequence shown here is derived from an EMBL/GenBank/DDBJ whole genome shotgun (WGS) entry which is preliminary data.</text>
</comment>
<evidence type="ECO:0000256" key="1">
    <source>
        <dbReference type="SAM" id="MobiDB-lite"/>
    </source>
</evidence>
<reference evidence="2" key="2">
    <citation type="submission" date="2023-07" db="EMBL/GenBank/DDBJ databases">
        <authorList>
            <consortium name="Lawrence Berkeley National Laboratory"/>
            <person name="Haridas S."/>
            <person name="Hensen N."/>
            <person name="Bonometti L."/>
            <person name="Westerberg I."/>
            <person name="Brannstrom I.O."/>
            <person name="Guillou S."/>
            <person name="Cros-Aarteil S."/>
            <person name="Calhoun S."/>
            <person name="Kuo A."/>
            <person name="Mondo S."/>
            <person name="Pangilinan J."/>
            <person name="Riley R."/>
            <person name="LaButti K."/>
            <person name="Andreopoulos B."/>
            <person name="Lipzen A."/>
            <person name="Chen C."/>
            <person name="Yanf M."/>
            <person name="Daum C."/>
            <person name="Ng V."/>
            <person name="Clum A."/>
            <person name="Steindorff A."/>
            <person name="Ohm R."/>
            <person name="Martin F."/>
            <person name="Silar P."/>
            <person name="Natvig D."/>
            <person name="Lalanne C."/>
            <person name="Gautier V."/>
            <person name="Ament-velasquez S.L."/>
            <person name="Kruys A."/>
            <person name="Hutchinson M.I."/>
            <person name="Powell A.J."/>
            <person name="Barry K."/>
            <person name="Miller A.N."/>
            <person name="Grigoriev I.V."/>
            <person name="Debuchy R."/>
            <person name="Gladieux P."/>
            <person name="Thoren M.H."/>
            <person name="Johannesson H."/>
        </authorList>
    </citation>
    <scope>NUCLEOTIDE SEQUENCE</scope>
    <source>
        <strain evidence="2">FGSC 1904</strain>
    </source>
</reference>
<proteinExistence type="predicted"/>
<dbReference type="EMBL" id="JAUTDP010000011">
    <property type="protein sequence ID" value="KAK3392611.1"/>
    <property type="molecule type" value="Genomic_DNA"/>
</dbReference>
<organism evidence="2 3">
    <name type="scientific">Sordaria brevicollis</name>
    <dbReference type="NCBI Taxonomy" id="83679"/>
    <lineage>
        <taxon>Eukaryota</taxon>
        <taxon>Fungi</taxon>
        <taxon>Dikarya</taxon>
        <taxon>Ascomycota</taxon>
        <taxon>Pezizomycotina</taxon>
        <taxon>Sordariomycetes</taxon>
        <taxon>Sordariomycetidae</taxon>
        <taxon>Sordariales</taxon>
        <taxon>Sordariaceae</taxon>
        <taxon>Sordaria</taxon>
    </lineage>
</organism>
<evidence type="ECO:0000313" key="2">
    <source>
        <dbReference type="EMBL" id="KAK3392611.1"/>
    </source>
</evidence>
<feature type="region of interest" description="Disordered" evidence="1">
    <location>
        <begin position="87"/>
        <end position="108"/>
    </location>
</feature>
<reference evidence="2" key="1">
    <citation type="journal article" date="2023" name="Mol. Phylogenet. Evol.">
        <title>Genome-scale phylogeny and comparative genomics of the fungal order Sordariales.</title>
        <authorList>
            <person name="Hensen N."/>
            <person name="Bonometti L."/>
            <person name="Westerberg I."/>
            <person name="Brannstrom I.O."/>
            <person name="Guillou S."/>
            <person name="Cros-Aarteil S."/>
            <person name="Calhoun S."/>
            <person name="Haridas S."/>
            <person name="Kuo A."/>
            <person name="Mondo S."/>
            <person name="Pangilinan J."/>
            <person name="Riley R."/>
            <person name="LaButti K."/>
            <person name="Andreopoulos B."/>
            <person name="Lipzen A."/>
            <person name="Chen C."/>
            <person name="Yan M."/>
            <person name="Daum C."/>
            <person name="Ng V."/>
            <person name="Clum A."/>
            <person name="Steindorff A."/>
            <person name="Ohm R.A."/>
            <person name="Martin F."/>
            <person name="Silar P."/>
            <person name="Natvig D.O."/>
            <person name="Lalanne C."/>
            <person name="Gautier V."/>
            <person name="Ament-Velasquez S.L."/>
            <person name="Kruys A."/>
            <person name="Hutchinson M.I."/>
            <person name="Powell A.J."/>
            <person name="Barry K."/>
            <person name="Miller A.N."/>
            <person name="Grigoriev I.V."/>
            <person name="Debuchy R."/>
            <person name="Gladieux P."/>
            <person name="Hiltunen Thoren M."/>
            <person name="Johannesson H."/>
        </authorList>
    </citation>
    <scope>NUCLEOTIDE SEQUENCE</scope>
    <source>
        <strain evidence="2">FGSC 1904</strain>
    </source>
</reference>
<dbReference type="Proteomes" id="UP001281003">
    <property type="component" value="Unassembled WGS sequence"/>
</dbReference>
<gene>
    <name evidence="2" type="ORF">B0T20DRAFT_421703</name>
</gene>
<protein>
    <submittedName>
        <fullName evidence="2">Uncharacterized protein</fullName>
    </submittedName>
</protein>
<evidence type="ECO:0000313" key="3">
    <source>
        <dbReference type="Proteomes" id="UP001281003"/>
    </source>
</evidence>